<sequence length="1079" mass="119195">MHELEKSIILHSIGYTAEGADQEPELGRLKVIASCIMKGQYATALQQQPILALLSLDKNCDVKTPGEYYKWIQDKIVNTAHISLGSEHEDGQELLHSVLLAAVACLCTFIQHNLTGPFLPVPPSPLQLFAPHVYDTHPDNEVEVEVLHSDSLGRGTMHIHECWAASELQLDGEETVGRCSCYQHLLLAEALLLAPLLRQQVDGGEDSYVAEGAGHGSSQGDSSQHDLLPPESSCSLPASLAQSTAATGRRPHGKATILEFHNVFLTHTKASVPTWLWWSLRATVLHQHILAGRSTTLLARSRLLLSQLEPWIINESSWDSLGSGLQDRTSMQAALSMEIALLHYHFGYTEQAKKMLEVAGGKLGIEVALSGSMGKRTVHQVDAKAQLVVKAARSRAFSDEEWNGYKGVRCSLLGLDGSRSTDLASGEGGPSRKETVGLEEEPDVYMAPVLVAEDGEAINPAYSVLEQTLLLAWCTHVKKGTSKDELQAWEMAPYVDAVMSQSKSHFMLQAAARLQKVRHERTRNRTRERALLSAEQLTEAMMMTTSPSQQSGSSQQGNLEEDEDSLSSAAIQRLSLAFTVWFPLNVIMKKEIAEQYISMGFIGAALKSLEELELWDSLITCYRLLEKKNLAEELIARRLKVTPDDPRLWNALGDMSMEDGPYLEAWNRSKGRNARSKRSLGRSAMRRKDYQAAAAHLEDALALNLWSPDSWFALGFAYVKLEQPEKALKAFQRVTQQEPDHGEAWNNIAAIWMQFERYKEAFCALSECVKHKRDSWQVWENYALIAVKSRQYVAGVRGLRQVLSLSSGQRLKMEVLEGLLVALEKWGKETVMPAAESAVNGRVSSEDSDVDPDDLSLAEFVLPGLPLFSSVPMPDDGVSDALDGSESTEVEGESAISSDELRLRRDAASDERMRQQVLAGVGEVLKQAVNMSCCTPEVWGFLGRWYGLYGELEARKEALLKQVRGLTSTTFKSDEPRFCAIAAASLQLCRAYVDLSKRASAAPMISDLTAVDMSGNGSSKLPLKATEGTGGVRDLAAARMHLRGILKQCEASFEDHPQFKEMKHLLDEIVEMESTRTSH</sequence>
<name>A0A250WSQ8_9CHLO</name>
<dbReference type="InterPro" id="IPR011990">
    <property type="entry name" value="TPR-like_helical_dom_sf"/>
</dbReference>
<feature type="region of interest" description="Disordered" evidence="4">
    <location>
        <begin position="543"/>
        <end position="564"/>
    </location>
</feature>
<comment type="caution">
    <text evidence="5">The sequence shown here is derived from an EMBL/GenBank/DDBJ whole genome shotgun (WGS) entry which is preliminary data.</text>
</comment>
<reference evidence="5 6" key="1">
    <citation type="submission" date="2017-08" db="EMBL/GenBank/DDBJ databases">
        <title>Acidophilic green algal genome provides insights into adaptation to an acidic environment.</title>
        <authorList>
            <person name="Hirooka S."/>
            <person name="Hirose Y."/>
            <person name="Kanesaki Y."/>
            <person name="Higuchi S."/>
            <person name="Fujiwara T."/>
            <person name="Onuma R."/>
            <person name="Era A."/>
            <person name="Ohbayashi R."/>
            <person name="Uzuka A."/>
            <person name="Nozaki H."/>
            <person name="Yoshikawa H."/>
            <person name="Miyagishima S.Y."/>
        </authorList>
    </citation>
    <scope>NUCLEOTIDE SEQUENCE [LARGE SCALE GENOMIC DNA]</scope>
    <source>
        <strain evidence="5 6">NIES-2499</strain>
    </source>
</reference>
<dbReference type="SMART" id="SM00028">
    <property type="entry name" value="TPR"/>
    <property type="match status" value="4"/>
</dbReference>
<dbReference type="Proteomes" id="UP000232323">
    <property type="component" value="Unassembled WGS sequence"/>
</dbReference>
<evidence type="ECO:0000256" key="4">
    <source>
        <dbReference type="SAM" id="MobiDB-lite"/>
    </source>
</evidence>
<dbReference type="Gene3D" id="1.25.40.10">
    <property type="entry name" value="Tetratricopeptide repeat domain"/>
    <property type="match status" value="1"/>
</dbReference>
<evidence type="ECO:0000256" key="3">
    <source>
        <dbReference type="PROSITE-ProRule" id="PRU00339"/>
    </source>
</evidence>
<feature type="compositionally biased region" description="Low complexity" evidence="4">
    <location>
        <begin position="216"/>
        <end position="227"/>
    </location>
</feature>
<dbReference type="OrthoDB" id="1936594at2759"/>
<dbReference type="AlphaFoldDB" id="A0A250WSQ8"/>
<protein>
    <submittedName>
        <fullName evidence="5">Uncharacterized protein</fullName>
    </submittedName>
</protein>
<organism evidence="5 6">
    <name type="scientific">Chlamydomonas eustigma</name>
    <dbReference type="NCBI Taxonomy" id="1157962"/>
    <lineage>
        <taxon>Eukaryota</taxon>
        <taxon>Viridiplantae</taxon>
        <taxon>Chlorophyta</taxon>
        <taxon>core chlorophytes</taxon>
        <taxon>Chlorophyceae</taxon>
        <taxon>CS clade</taxon>
        <taxon>Chlamydomonadales</taxon>
        <taxon>Chlamydomonadaceae</taxon>
        <taxon>Chlamydomonas</taxon>
    </lineage>
</organism>
<dbReference type="PROSITE" id="PS50005">
    <property type="entry name" value="TPR"/>
    <property type="match status" value="1"/>
</dbReference>
<accession>A0A250WSQ8</accession>
<feature type="region of interest" description="Disordered" evidence="4">
    <location>
        <begin position="207"/>
        <end position="230"/>
    </location>
</feature>
<feature type="repeat" description="TPR" evidence="3">
    <location>
        <begin position="708"/>
        <end position="741"/>
    </location>
</feature>
<dbReference type="SUPFAM" id="SSF48452">
    <property type="entry name" value="TPR-like"/>
    <property type="match status" value="2"/>
</dbReference>
<dbReference type="STRING" id="1157962.A0A250WSQ8"/>
<feature type="region of interest" description="Disordered" evidence="4">
    <location>
        <begin position="879"/>
        <end position="898"/>
    </location>
</feature>
<evidence type="ECO:0000256" key="2">
    <source>
        <dbReference type="ARBA" id="ARBA00022803"/>
    </source>
</evidence>
<dbReference type="Pfam" id="PF14559">
    <property type="entry name" value="TPR_19"/>
    <property type="match status" value="1"/>
</dbReference>
<evidence type="ECO:0000313" key="5">
    <source>
        <dbReference type="EMBL" id="GAX73776.1"/>
    </source>
</evidence>
<feature type="compositionally biased region" description="Low complexity" evidence="4">
    <location>
        <begin position="548"/>
        <end position="557"/>
    </location>
</feature>
<dbReference type="InterPro" id="IPR044244">
    <property type="entry name" value="TTC27/Emw1"/>
</dbReference>
<dbReference type="PANTHER" id="PTHR16193:SF0">
    <property type="entry name" value="TETRATRICOPEPTIDE REPEAT PROTEIN 27"/>
    <property type="match status" value="1"/>
</dbReference>
<keyword evidence="6" id="KW-1185">Reference proteome</keyword>
<dbReference type="EMBL" id="BEGY01000005">
    <property type="protein sequence ID" value="GAX73776.1"/>
    <property type="molecule type" value="Genomic_DNA"/>
</dbReference>
<dbReference type="PANTHER" id="PTHR16193">
    <property type="entry name" value="TETRATRICOPEPTIDE REPEAT PROTEIN 27"/>
    <property type="match status" value="1"/>
</dbReference>
<proteinExistence type="predicted"/>
<keyword evidence="2 3" id="KW-0802">TPR repeat</keyword>
<dbReference type="InterPro" id="IPR019734">
    <property type="entry name" value="TPR_rpt"/>
</dbReference>
<gene>
    <name evidence="5" type="ORF">CEUSTIGMA_g1227.t1</name>
</gene>
<evidence type="ECO:0000313" key="6">
    <source>
        <dbReference type="Proteomes" id="UP000232323"/>
    </source>
</evidence>
<evidence type="ECO:0000256" key="1">
    <source>
        <dbReference type="ARBA" id="ARBA00022737"/>
    </source>
</evidence>
<keyword evidence="1" id="KW-0677">Repeat</keyword>